<feature type="domain" description="Reverse transcriptase" evidence="2">
    <location>
        <begin position="1"/>
        <end position="267"/>
    </location>
</feature>
<organism evidence="3 4">
    <name type="scientific">Candidatus Magnetoglobus multicellularis str. Araruama</name>
    <dbReference type="NCBI Taxonomy" id="890399"/>
    <lineage>
        <taxon>Bacteria</taxon>
        <taxon>Pseudomonadati</taxon>
        <taxon>Thermodesulfobacteriota</taxon>
        <taxon>Desulfobacteria</taxon>
        <taxon>Desulfobacterales</taxon>
        <taxon>Desulfobacteraceae</taxon>
        <taxon>Candidatus Magnetoglobus</taxon>
    </lineage>
</organism>
<dbReference type="EMBL" id="ATBP01001241">
    <property type="protein sequence ID" value="ETR67726.1"/>
    <property type="molecule type" value="Genomic_DNA"/>
</dbReference>
<evidence type="ECO:0000313" key="4">
    <source>
        <dbReference type="Proteomes" id="UP000189670"/>
    </source>
</evidence>
<keyword evidence="3" id="KW-0808">Transferase</keyword>
<proteinExistence type="inferred from homology"/>
<evidence type="ECO:0000259" key="2">
    <source>
        <dbReference type="PROSITE" id="PS50878"/>
    </source>
</evidence>
<reference evidence="4" key="1">
    <citation type="submission" date="2012-11" db="EMBL/GenBank/DDBJ databases">
        <authorList>
            <person name="Lucero-Rivera Y.E."/>
            <person name="Tovar-Ramirez D."/>
        </authorList>
    </citation>
    <scope>NUCLEOTIDE SEQUENCE [LARGE SCALE GENOMIC DNA]</scope>
    <source>
        <strain evidence="4">Araruama</strain>
    </source>
</reference>
<comment type="caution">
    <text evidence="3">The sequence shown here is derived from an EMBL/GenBank/DDBJ whole genome shotgun (WGS) entry which is preliminary data.</text>
</comment>
<dbReference type="InterPro" id="IPR043502">
    <property type="entry name" value="DNA/RNA_pol_sf"/>
</dbReference>
<dbReference type="GO" id="GO:0003964">
    <property type="term" value="F:RNA-directed DNA polymerase activity"/>
    <property type="evidence" value="ECO:0007669"/>
    <property type="project" value="UniProtKB-KW"/>
</dbReference>
<dbReference type="InterPro" id="IPR000477">
    <property type="entry name" value="RT_dom"/>
</dbReference>
<comment type="similarity">
    <text evidence="1">Belongs to the bacterial reverse transcriptase family.</text>
</comment>
<keyword evidence="3" id="KW-0548">Nucleotidyltransferase</keyword>
<evidence type="ECO:0000256" key="1">
    <source>
        <dbReference type="ARBA" id="ARBA00034120"/>
    </source>
</evidence>
<dbReference type="AlphaFoldDB" id="A0A1V1NZ00"/>
<dbReference type="PANTHER" id="PTHR34047">
    <property type="entry name" value="NUCLEAR INTRON MATURASE 1, MITOCHONDRIAL-RELATED"/>
    <property type="match status" value="1"/>
</dbReference>
<sequence>MNRVNNLYIQVSDYENICLAFIKAAKGKQNSKAVAAFKRSFDENIAKLQIQIRQQTLEVGEYHFFHIWDPKPRFICAAKFPERILHHAIMNICEPVLERYAIDDSYACRKYKGSRKAIDRAQQFARRFKWFLKLDIKKYFDSIDHAISLHLLNKRIKDKQILDLFSQILKTYHTRQGKGLPIGNLISQHLANFYLGYYDHWIKENRRIKGYLRYMDDFVLFGDHRSFLKNELAETQFFLNKELALEIKPNIQLNRCTHGIPFLGYRVFPNKILLSPRSKQRFHKKFRAYEAKWKTGRWTMDQLIAHMEPLIDFTRVAQAKEFRKTIIHRFGVSS</sequence>
<dbReference type="InterPro" id="IPR051083">
    <property type="entry name" value="GrpII_Intron_Splice-Mob/Def"/>
</dbReference>
<dbReference type="Pfam" id="PF00078">
    <property type="entry name" value="RVT_1"/>
    <property type="match status" value="1"/>
</dbReference>
<accession>A0A1V1NZ00</accession>
<gene>
    <name evidence="3" type="ORF">OMM_04981</name>
</gene>
<evidence type="ECO:0000313" key="3">
    <source>
        <dbReference type="EMBL" id="ETR67726.1"/>
    </source>
</evidence>
<dbReference type="SUPFAM" id="SSF56672">
    <property type="entry name" value="DNA/RNA polymerases"/>
    <property type="match status" value="1"/>
</dbReference>
<dbReference type="CDD" id="cd01651">
    <property type="entry name" value="RT_G2_intron"/>
    <property type="match status" value="1"/>
</dbReference>
<dbReference type="Proteomes" id="UP000189670">
    <property type="component" value="Unassembled WGS sequence"/>
</dbReference>
<keyword evidence="3" id="KW-0695">RNA-directed DNA polymerase</keyword>
<name>A0A1V1NZ00_9BACT</name>
<dbReference type="PROSITE" id="PS50878">
    <property type="entry name" value="RT_POL"/>
    <property type="match status" value="1"/>
</dbReference>
<protein>
    <submittedName>
        <fullName evidence="3">Reverse transcriptase family protein</fullName>
    </submittedName>
</protein>
<dbReference type="PANTHER" id="PTHR34047:SF8">
    <property type="entry name" value="PROTEIN YKFC"/>
    <property type="match status" value="1"/>
</dbReference>